<dbReference type="RefSeq" id="WP_085098483.1">
    <property type="nucleotide sequence ID" value="NZ_AP022603.1"/>
</dbReference>
<dbReference type="OrthoDB" id="8183309at2"/>
<name>A0A1X1R7Z2_MYCFA</name>
<gene>
    <name evidence="2" type="ORF">AWC04_15580</name>
</gene>
<proteinExistence type="predicted"/>
<organism evidence="2 3">
    <name type="scientific">Mycolicibacterium fallax</name>
    <name type="common">Mycobacterium fallax</name>
    <dbReference type="NCBI Taxonomy" id="1793"/>
    <lineage>
        <taxon>Bacteria</taxon>
        <taxon>Bacillati</taxon>
        <taxon>Actinomycetota</taxon>
        <taxon>Actinomycetes</taxon>
        <taxon>Mycobacteriales</taxon>
        <taxon>Mycobacteriaceae</taxon>
        <taxon>Mycolicibacterium</taxon>
    </lineage>
</organism>
<dbReference type="AlphaFoldDB" id="A0A1X1R7Z2"/>
<reference evidence="2 3" key="1">
    <citation type="submission" date="2016-01" db="EMBL/GenBank/DDBJ databases">
        <title>The new phylogeny of the genus Mycobacterium.</title>
        <authorList>
            <person name="Tarcisio F."/>
            <person name="Conor M."/>
            <person name="Antonella G."/>
            <person name="Elisabetta G."/>
            <person name="Giulia F.S."/>
            <person name="Sara T."/>
            <person name="Anna F."/>
            <person name="Clotilde B."/>
            <person name="Roberto B."/>
            <person name="Veronica D.S."/>
            <person name="Fabio R."/>
            <person name="Monica P."/>
            <person name="Olivier J."/>
            <person name="Enrico T."/>
            <person name="Nicola S."/>
        </authorList>
    </citation>
    <scope>NUCLEOTIDE SEQUENCE [LARGE SCALE GENOMIC DNA]</scope>
    <source>
        <strain evidence="2 3">DSM 44179</strain>
    </source>
</reference>
<feature type="region of interest" description="Disordered" evidence="1">
    <location>
        <begin position="181"/>
        <end position="221"/>
    </location>
</feature>
<dbReference type="STRING" id="1793.AWC04_15580"/>
<evidence type="ECO:0000313" key="2">
    <source>
        <dbReference type="EMBL" id="ORV00826.1"/>
    </source>
</evidence>
<evidence type="ECO:0000256" key="1">
    <source>
        <dbReference type="SAM" id="MobiDB-lite"/>
    </source>
</evidence>
<dbReference type="EMBL" id="LQOJ01000049">
    <property type="protein sequence ID" value="ORV00826.1"/>
    <property type="molecule type" value="Genomic_DNA"/>
</dbReference>
<dbReference type="Proteomes" id="UP000193484">
    <property type="component" value="Unassembled WGS sequence"/>
</dbReference>
<evidence type="ECO:0000313" key="3">
    <source>
        <dbReference type="Proteomes" id="UP000193484"/>
    </source>
</evidence>
<protein>
    <submittedName>
        <fullName evidence="2">Uncharacterized protein</fullName>
    </submittedName>
</protein>
<sequence length="449" mass="47490">MAAPTPLDVLDYLDQAMFLGLRATGQAAVMQCIWIYDRPVDLDGVRRFHRNFGRGLAGRRIAPSPLPFGRHRWVTGTPGGLDIGTDPIPRAELGDWLDRRARLPVDPQWGPGWHLGVQPLADGGTAVSLVGSHCLTDGGGGVLEILNAVNGTPRELGHRPAGGRSRRAAVAADTRQLLRDLPAAGRALRRGARSAVRERRGRAGSPKPSTPRRGGDDGNHVTVPSVTWFIDAEHWRATAEALGGNSHSLLAGFTARLGHRMGRRAGPDGTVALIVPINDRHGPADTRANAVKLGDVRLDPHRVTADLTAARADIRAALDRLEHSPAPVLDLLPLIPYVPKRAVGRLAESAFGFADQPASCSNLGALPAAIARLDGTDADYLAVRGIDRHITRAVLDQRSGVLTVVGAQVGARMSIAVVGYQPGAANTGGWLDDVVTATLAEFGLTGVSI</sequence>
<keyword evidence="3" id="KW-1185">Reference proteome</keyword>
<comment type="caution">
    <text evidence="2">The sequence shown here is derived from an EMBL/GenBank/DDBJ whole genome shotgun (WGS) entry which is preliminary data.</text>
</comment>
<accession>A0A1X1R7Z2</accession>